<dbReference type="SMART" id="SM00314">
    <property type="entry name" value="RA"/>
    <property type="match status" value="1"/>
</dbReference>
<dbReference type="Proteomes" id="UP001150569">
    <property type="component" value="Unassembled WGS sequence"/>
</dbReference>
<dbReference type="CDD" id="cd01786">
    <property type="entry name" value="RA_STE50"/>
    <property type="match status" value="1"/>
</dbReference>
<evidence type="ECO:0000259" key="4">
    <source>
        <dbReference type="PROSITE" id="PS50200"/>
    </source>
</evidence>
<dbReference type="SUPFAM" id="SSF47769">
    <property type="entry name" value="SAM/Pointed domain"/>
    <property type="match status" value="1"/>
</dbReference>
<organism evidence="5 6">
    <name type="scientific">Tieghemiomyces parasiticus</name>
    <dbReference type="NCBI Taxonomy" id="78921"/>
    <lineage>
        <taxon>Eukaryota</taxon>
        <taxon>Fungi</taxon>
        <taxon>Fungi incertae sedis</taxon>
        <taxon>Zoopagomycota</taxon>
        <taxon>Kickxellomycotina</taxon>
        <taxon>Dimargaritomycetes</taxon>
        <taxon>Dimargaritales</taxon>
        <taxon>Dimargaritaceae</taxon>
        <taxon>Tieghemiomyces</taxon>
    </lineage>
</organism>
<keyword evidence="6" id="KW-1185">Reference proteome</keyword>
<feature type="coiled-coil region" evidence="1">
    <location>
        <begin position="114"/>
        <end position="162"/>
    </location>
</feature>
<dbReference type="InterPro" id="IPR029071">
    <property type="entry name" value="Ubiquitin-like_domsf"/>
</dbReference>
<dbReference type="AlphaFoldDB" id="A0A9W8A4T2"/>
<dbReference type="Pfam" id="PF00788">
    <property type="entry name" value="RA"/>
    <property type="match status" value="1"/>
</dbReference>
<feature type="domain" description="SAM" evidence="3">
    <location>
        <begin position="10"/>
        <end position="73"/>
    </location>
</feature>
<feature type="domain" description="Ras-associating" evidence="4">
    <location>
        <begin position="355"/>
        <end position="447"/>
    </location>
</feature>
<evidence type="ECO:0000259" key="3">
    <source>
        <dbReference type="PROSITE" id="PS50105"/>
    </source>
</evidence>
<accession>A0A9W8A4T2</accession>
<evidence type="ECO:0000256" key="1">
    <source>
        <dbReference type="SAM" id="Coils"/>
    </source>
</evidence>
<dbReference type="Pfam" id="PF00536">
    <property type="entry name" value="SAM_1"/>
    <property type="match status" value="1"/>
</dbReference>
<proteinExistence type="predicted"/>
<dbReference type="SUPFAM" id="SSF54236">
    <property type="entry name" value="Ubiquitin-like"/>
    <property type="match status" value="1"/>
</dbReference>
<sequence>MPASEALVHWDVNKVYAWFCSLGFQAYEKQIRDNEITGEVLLHLHHDALHDLSIESLGKRLVILKAIYQLKVQHRIPFTSDDYIPPDVEGIHNVLLAPAAGVPRDGSGRPVSTATQHEEMLNQVEGLLEEQEMMITHLQQEVTRLTRTVTRLSAEFDRLREDVGPVASGMPIAVQQHGRYHRGPEGHTTSTAKTPSPGHSHPAPTTPGTDVGYGGKRPAPIKTKVLGSPKHVLSGQYAPSAVSLHTISNCHNLSPMTLVGSNGSGSAIPASPSSPSEYFNYKTHTFQDISYLKRSGSLPSSEHVGRTTYGHGNGYGYGANVTTNGSGSGGGRSSKHRSVEKIATPPATTPLEANGDCVIRVFGDKGIRRENESYKTFRVSADDPCHKILPQALKKYSIFDDWRNYSLCIMCGTSEHRLQNDDKPLHLFQKLHEANASPYFMLKSLRLSPGDDQ</sequence>
<dbReference type="EMBL" id="JANBPT010000372">
    <property type="protein sequence ID" value="KAJ1922810.1"/>
    <property type="molecule type" value="Genomic_DNA"/>
</dbReference>
<dbReference type="InterPro" id="IPR013761">
    <property type="entry name" value="SAM/pointed_sf"/>
</dbReference>
<gene>
    <name evidence="5" type="ORF">IWQ60_006288</name>
</gene>
<name>A0A9W8A4T2_9FUNG</name>
<dbReference type="GO" id="GO:0007165">
    <property type="term" value="P:signal transduction"/>
    <property type="evidence" value="ECO:0007669"/>
    <property type="project" value="InterPro"/>
</dbReference>
<dbReference type="SMART" id="SM00454">
    <property type="entry name" value="SAM"/>
    <property type="match status" value="1"/>
</dbReference>
<feature type="region of interest" description="Disordered" evidence="2">
    <location>
        <begin position="178"/>
        <end position="221"/>
    </location>
</feature>
<evidence type="ECO:0008006" key="7">
    <source>
        <dbReference type="Google" id="ProtNLM"/>
    </source>
</evidence>
<reference evidence="5" key="1">
    <citation type="submission" date="2022-07" db="EMBL/GenBank/DDBJ databases">
        <title>Phylogenomic reconstructions and comparative analyses of Kickxellomycotina fungi.</title>
        <authorList>
            <person name="Reynolds N.K."/>
            <person name="Stajich J.E."/>
            <person name="Barry K."/>
            <person name="Grigoriev I.V."/>
            <person name="Crous P."/>
            <person name="Smith M.E."/>
        </authorList>
    </citation>
    <scope>NUCLEOTIDE SEQUENCE</scope>
    <source>
        <strain evidence="5">RSA 861</strain>
    </source>
</reference>
<protein>
    <recommendedName>
        <fullName evidence="7">SAM domain-containing protein</fullName>
    </recommendedName>
</protein>
<dbReference type="Gene3D" id="3.10.20.90">
    <property type="entry name" value="Phosphatidylinositol 3-kinase Catalytic Subunit, Chain A, domain 1"/>
    <property type="match status" value="1"/>
</dbReference>
<dbReference type="PROSITE" id="PS50105">
    <property type="entry name" value="SAM_DOMAIN"/>
    <property type="match status" value="1"/>
</dbReference>
<evidence type="ECO:0000313" key="6">
    <source>
        <dbReference type="Proteomes" id="UP001150569"/>
    </source>
</evidence>
<dbReference type="InterPro" id="IPR000159">
    <property type="entry name" value="RA_dom"/>
</dbReference>
<dbReference type="Gene3D" id="1.10.150.50">
    <property type="entry name" value="Transcription Factor, Ets-1"/>
    <property type="match status" value="1"/>
</dbReference>
<comment type="caution">
    <text evidence="5">The sequence shown here is derived from an EMBL/GenBank/DDBJ whole genome shotgun (WGS) entry which is preliminary data.</text>
</comment>
<keyword evidence="1" id="KW-0175">Coiled coil</keyword>
<dbReference type="InterPro" id="IPR001660">
    <property type="entry name" value="SAM"/>
</dbReference>
<dbReference type="OrthoDB" id="8883818at2759"/>
<evidence type="ECO:0000313" key="5">
    <source>
        <dbReference type="EMBL" id="KAJ1922810.1"/>
    </source>
</evidence>
<evidence type="ECO:0000256" key="2">
    <source>
        <dbReference type="SAM" id="MobiDB-lite"/>
    </source>
</evidence>
<dbReference type="PROSITE" id="PS50200">
    <property type="entry name" value="RA"/>
    <property type="match status" value="1"/>
</dbReference>